<keyword evidence="2" id="KW-1185">Reference proteome</keyword>
<dbReference type="InterPro" id="IPR036249">
    <property type="entry name" value="Thioredoxin-like_sf"/>
</dbReference>
<proteinExistence type="predicted"/>
<dbReference type="EMBL" id="BAABHF010000057">
    <property type="protein sequence ID" value="GAA4517204.1"/>
    <property type="molecule type" value="Genomic_DNA"/>
</dbReference>
<sequence length="66" mass="7050">MWQIDGTVLLDETGQYAGRLGIRGIPTNVLVDEHGIVRTVGVTEPAELNAAVEELLAPARLREAGP</sequence>
<name>A0ABP8R4E7_9ACTN</name>
<dbReference type="Proteomes" id="UP001500503">
    <property type="component" value="Unassembled WGS sequence"/>
</dbReference>
<reference evidence="2" key="1">
    <citation type="journal article" date="2019" name="Int. J. Syst. Evol. Microbiol.">
        <title>The Global Catalogue of Microorganisms (GCM) 10K type strain sequencing project: providing services to taxonomists for standard genome sequencing and annotation.</title>
        <authorList>
            <consortium name="The Broad Institute Genomics Platform"/>
            <consortium name="The Broad Institute Genome Sequencing Center for Infectious Disease"/>
            <person name="Wu L."/>
            <person name="Ma J."/>
        </authorList>
    </citation>
    <scope>NUCLEOTIDE SEQUENCE [LARGE SCALE GENOMIC DNA]</scope>
    <source>
        <strain evidence="2">JCM 17933</strain>
    </source>
</reference>
<accession>A0ABP8R4E7</accession>
<dbReference type="SUPFAM" id="SSF52833">
    <property type="entry name" value="Thioredoxin-like"/>
    <property type="match status" value="1"/>
</dbReference>
<evidence type="ECO:0008006" key="3">
    <source>
        <dbReference type="Google" id="ProtNLM"/>
    </source>
</evidence>
<protein>
    <recommendedName>
        <fullName evidence="3">Redoxin domain-containing protein</fullName>
    </recommendedName>
</protein>
<evidence type="ECO:0000313" key="2">
    <source>
        <dbReference type="Proteomes" id="UP001500503"/>
    </source>
</evidence>
<organism evidence="1 2">
    <name type="scientific">Actinoallomurus oryzae</name>
    <dbReference type="NCBI Taxonomy" id="502180"/>
    <lineage>
        <taxon>Bacteria</taxon>
        <taxon>Bacillati</taxon>
        <taxon>Actinomycetota</taxon>
        <taxon>Actinomycetes</taxon>
        <taxon>Streptosporangiales</taxon>
        <taxon>Thermomonosporaceae</taxon>
        <taxon>Actinoallomurus</taxon>
    </lineage>
</organism>
<dbReference type="Gene3D" id="3.40.30.10">
    <property type="entry name" value="Glutaredoxin"/>
    <property type="match status" value="1"/>
</dbReference>
<evidence type="ECO:0000313" key="1">
    <source>
        <dbReference type="EMBL" id="GAA4517204.1"/>
    </source>
</evidence>
<gene>
    <name evidence="1" type="ORF">GCM10023191_089310</name>
</gene>
<comment type="caution">
    <text evidence="1">The sequence shown here is derived from an EMBL/GenBank/DDBJ whole genome shotgun (WGS) entry which is preliminary data.</text>
</comment>